<evidence type="ECO:0000313" key="1">
    <source>
        <dbReference type="EMBL" id="KAK0612468.1"/>
    </source>
</evidence>
<keyword evidence="2" id="KW-1185">Reference proteome</keyword>
<dbReference type="Proteomes" id="UP001174934">
    <property type="component" value="Unassembled WGS sequence"/>
</dbReference>
<accession>A0AA39U4V5</accession>
<gene>
    <name evidence="1" type="ORF">B0T17DRAFT_648638</name>
</gene>
<evidence type="ECO:0000313" key="2">
    <source>
        <dbReference type="Proteomes" id="UP001174934"/>
    </source>
</evidence>
<dbReference type="EMBL" id="JAULSR010000009">
    <property type="protein sequence ID" value="KAK0612468.1"/>
    <property type="molecule type" value="Genomic_DNA"/>
</dbReference>
<comment type="caution">
    <text evidence="1">The sequence shown here is derived from an EMBL/GenBank/DDBJ whole genome shotgun (WGS) entry which is preliminary data.</text>
</comment>
<name>A0AA39U4V5_9PEZI</name>
<proteinExistence type="predicted"/>
<sequence>MNHQPPDLENVHPTVWKCVEMGCEKWNDLPATCIQRADPHLGYCLFDKGFIDRTPPDSCGHPIRSTSSLASSVLGAKHTDIRLASGLNQNCARLVPALRVPCEDHAATEHCHDCVVANAFLEPLTRFDKTFLEMLKQQPSDVQLVKKLPVGALRDHMEAYNRKVRPYATTTNEAVALPLRIFGKYFMELHVDRKWLEVRVNADGTPLINSETRHEAGKIKEQCDLLNSLRKELRFEEMVDYAHLLTADKLEEEWGVILPERVLEDCIAFVISKGG</sequence>
<organism evidence="1 2">
    <name type="scientific">Bombardia bombarda</name>
    <dbReference type="NCBI Taxonomy" id="252184"/>
    <lineage>
        <taxon>Eukaryota</taxon>
        <taxon>Fungi</taxon>
        <taxon>Dikarya</taxon>
        <taxon>Ascomycota</taxon>
        <taxon>Pezizomycotina</taxon>
        <taxon>Sordariomycetes</taxon>
        <taxon>Sordariomycetidae</taxon>
        <taxon>Sordariales</taxon>
        <taxon>Lasiosphaeriaceae</taxon>
        <taxon>Bombardia</taxon>
    </lineage>
</organism>
<protein>
    <submittedName>
        <fullName evidence="1">Uncharacterized protein</fullName>
    </submittedName>
</protein>
<reference evidence="1" key="1">
    <citation type="submission" date="2023-06" db="EMBL/GenBank/DDBJ databases">
        <title>Genome-scale phylogeny and comparative genomics of the fungal order Sordariales.</title>
        <authorList>
            <consortium name="Lawrence Berkeley National Laboratory"/>
            <person name="Hensen N."/>
            <person name="Bonometti L."/>
            <person name="Westerberg I."/>
            <person name="Brannstrom I.O."/>
            <person name="Guillou S."/>
            <person name="Cros-Aarteil S."/>
            <person name="Calhoun S."/>
            <person name="Haridas S."/>
            <person name="Kuo A."/>
            <person name="Mondo S."/>
            <person name="Pangilinan J."/>
            <person name="Riley R."/>
            <person name="LaButti K."/>
            <person name="Andreopoulos B."/>
            <person name="Lipzen A."/>
            <person name="Chen C."/>
            <person name="Yanf M."/>
            <person name="Daum C."/>
            <person name="Ng V."/>
            <person name="Clum A."/>
            <person name="Steindorff A."/>
            <person name="Ohm R."/>
            <person name="Martin F."/>
            <person name="Silar P."/>
            <person name="Natvig D."/>
            <person name="Lalanne C."/>
            <person name="Gautier V."/>
            <person name="Ament-velasquez S.L."/>
            <person name="Kruys A."/>
            <person name="Hutchinson M.I."/>
            <person name="Powell A.J."/>
            <person name="Barry K."/>
            <person name="Miller A.N."/>
            <person name="Grigoriev I.V."/>
            <person name="Debuchy R."/>
            <person name="Gladieux P."/>
            <person name="Thoren M.H."/>
            <person name="Johannesson H."/>
        </authorList>
    </citation>
    <scope>NUCLEOTIDE SEQUENCE</scope>
    <source>
        <strain evidence="1">SMH3391-2</strain>
    </source>
</reference>
<dbReference type="AlphaFoldDB" id="A0AA39U4V5"/>